<evidence type="ECO:0000256" key="1">
    <source>
        <dbReference type="SAM" id="MobiDB-lite"/>
    </source>
</evidence>
<accession>A0A3R7JQC0</accession>
<dbReference type="AlphaFoldDB" id="A0A3R7JQC0"/>
<evidence type="ECO:0000313" key="2">
    <source>
        <dbReference type="EMBL" id="RNE95175.1"/>
    </source>
</evidence>
<feature type="compositionally biased region" description="Gly residues" evidence="1">
    <location>
        <begin position="61"/>
        <end position="72"/>
    </location>
</feature>
<feature type="non-terminal residue" evidence="2">
    <location>
        <position position="1"/>
    </location>
</feature>
<reference evidence="2 3" key="1">
    <citation type="journal article" date="2018" name="BMC Genomics">
        <title>Genomic comparison of Trypanosoma conorhini and Trypanosoma rangeli to Trypanosoma cruzi strains of high and low virulence.</title>
        <authorList>
            <person name="Bradwell K.R."/>
            <person name="Koparde V.N."/>
            <person name="Matveyev A.V."/>
            <person name="Serrano M.G."/>
            <person name="Alves J.M."/>
            <person name="Parikh H."/>
            <person name="Huang B."/>
            <person name="Lee V."/>
            <person name="Espinosa-Alvarez O."/>
            <person name="Ortiz P.A."/>
            <person name="Costa-Martins A.G."/>
            <person name="Teixeira M.M."/>
            <person name="Buck G.A."/>
        </authorList>
    </citation>
    <scope>NUCLEOTIDE SEQUENCE [LARGE SCALE GENOMIC DNA]</scope>
    <source>
        <strain evidence="2 3">AM80</strain>
    </source>
</reference>
<evidence type="ECO:0000313" key="3">
    <source>
        <dbReference type="Proteomes" id="UP000283634"/>
    </source>
</evidence>
<name>A0A3R7JQC0_TRYRA</name>
<dbReference type="GeneID" id="40334291"/>
<dbReference type="EMBL" id="MKGL01000928">
    <property type="protein sequence ID" value="RNE95175.1"/>
    <property type="molecule type" value="Genomic_DNA"/>
</dbReference>
<protein>
    <submittedName>
        <fullName evidence="2">Uncharacterized protein</fullName>
    </submittedName>
</protein>
<feature type="region of interest" description="Disordered" evidence="1">
    <location>
        <begin position="61"/>
        <end position="94"/>
    </location>
</feature>
<gene>
    <name evidence="2" type="ORF">TraAM80_10358</name>
</gene>
<organism evidence="2 3">
    <name type="scientific">Trypanosoma rangeli</name>
    <dbReference type="NCBI Taxonomy" id="5698"/>
    <lineage>
        <taxon>Eukaryota</taxon>
        <taxon>Discoba</taxon>
        <taxon>Euglenozoa</taxon>
        <taxon>Kinetoplastea</taxon>
        <taxon>Metakinetoplastina</taxon>
        <taxon>Trypanosomatida</taxon>
        <taxon>Trypanosomatidae</taxon>
        <taxon>Trypanosoma</taxon>
        <taxon>Herpetosoma</taxon>
    </lineage>
</organism>
<keyword evidence="3" id="KW-1185">Reference proteome</keyword>
<dbReference type="RefSeq" id="XP_029233160.1">
    <property type="nucleotide sequence ID" value="XM_029386985.1"/>
</dbReference>
<comment type="caution">
    <text evidence="2">The sequence shown here is derived from an EMBL/GenBank/DDBJ whole genome shotgun (WGS) entry which is preliminary data.</text>
</comment>
<dbReference type="Proteomes" id="UP000283634">
    <property type="component" value="Unassembled WGS sequence"/>
</dbReference>
<sequence length="121" mass="12597">APGIAGLMAWESFSTWARALQLEGVAAQVAGLGRRRCTQLRIQRAAKKACGLAGPGHPGCRGGGAPAAGGGPSLASSIEGDGEAEGSATNSNTVVRTRWDRASRRDFLCEYLRCTLAALWR</sequence>
<proteinExistence type="predicted"/>